<reference evidence="1 3" key="2">
    <citation type="submission" date="2020-07" db="EMBL/GenBank/DDBJ databases">
        <title>Identification of Halomonas strains.</title>
        <authorList>
            <person name="Xiao Z."/>
            <person name="Shen J."/>
        </authorList>
    </citation>
    <scope>NUCLEOTIDE SEQUENCE [LARGE SCALE GENOMIC DNA]</scope>
    <source>
        <strain evidence="1 3">DSM 17331</strain>
    </source>
</reference>
<protein>
    <submittedName>
        <fullName evidence="1">Uncharacterized protein</fullName>
    </submittedName>
</protein>
<evidence type="ECO:0000313" key="3">
    <source>
        <dbReference type="Proteomes" id="UP000518091"/>
    </source>
</evidence>
<dbReference type="Proteomes" id="UP000518091">
    <property type="component" value="Unassembled WGS sequence"/>
</dbReference>
<dbReference type="EMBL" id="JABFUB010000001">
    <property type="protein sequence ID" value="MCG6659935.1"/>
    <property type="molecule type" value="Genomic_DNA"/>
</dbReference>
<sequence length="305" mass="35286">MTSSFIERLSREEWEPFCEVMLRQHHGAKYFWPVPDEDGGDLGLEFFTADGTVYQCYRPNDGLDMAKYKQSVQKKIREDLKKLEKNEAKIAELLDGIKINHWVLLTPHNRSKDLIKYCQTKKNEIIKRNLSIIDNDNLIVKIETADSFPQAKRYAQGVYSTSINIPLMSVTDAQIDMWKSGNVQFVDNIERKSETIMGPSSDRFKKKVVTKYMQVEKFLDQLRDEHPDLYNMIEDSARAQLDQMETTSVLAEDIDSVFIRGVIESNEGAFKKHTSLMSDSNVQTLSFGYLSKWLAECYMDFEDGI</sequence>
<dbReference type="Proteomes" id="UP000814353">
    <property type="component" value="Unassembled WGS sequence"/>
</dbReference>
<accession>A0A7V9W4Y2</accession>
<name>A0A7V9W4Y2_9GAMM</name>
<evidence type="ECO:0000313" key="4">
    <source>
        <dbReference type="Proteomes" id="UP000814353"/>
    </source>
</evidence>
<dbReference type="RefSeq" id="WP_181516983.1">
    <property type="nucleotide sequence ID" value="NZ_JABFUB010000001.1"/>
</dbReference>
<comment type="caution">
    <text evidence="1">The sequence shown here is derived from an EMBL/GenBank/DDBJ whole genome shotgun (WGS) entry which is preliminary data.</text>
</comment>
<evidence type="ECO:0000313" key="1">
    <source>
        <dbReference type="EMBL" id="MBA2781111.1"/>
    </source>
</evidence>
<dbReference type="AlphaFoldDB" id="A0A7V9W4Y2"/>
<dbReference type="EMBL" id="JACEFT010000047">
    <property type="protein sequence ID" value="MBA2781111.1"/>
    <property type="molecule type" value="Genomic_DNA"/>
</dbReference>
<organism evidence="1 3">
    <name type="scientific">Billgrantia kenyensis</name>
    <dbReference type="NCBI Taxonomy" id="321266"/>
    <lineage>
        <taxon>Bacteria</taxon>
        <taxon>Pseudomonadati</taxon>
        <taxon>Pseudomonadota</taxon>
        <taxon>Gammaproteobacteria</taxon>
        <taxon>Oceanospirillales</taxon>
        <taxon>Halomonadaceae</taxon>
        <taxon>Billgrantia</taxon>
    </lineage>
</organism>
<evidence type="ECO:0000313" key="2">
    <source>
        <dbReference type="EMBL" id="MCG6659935.1"/>
    </source>
</evidence>
<proteinExistence type="predicted"/>
<keyword evidence="4" id="KW-1185">Reference proteome</keyword>
<reference evidence="2 4" key="1">
    <citation type="submission" date="2020-05" db="EMBL/GenBank/DDBJ databases">
        <title>Comparative genomic analysis of denitrifying bacteria from Halomonas genus.</title>
        <authorList>
            <person name="Wang L."/>
            <person name="Shao Z."/>
        </authorList>
    </citation>
    <scope>NUCLEOTIDE SEQUENCE [LARGE SCALE GENOMIC DNA]</scope>
    <source>
        <strain evidence="2 4">DSM 17331</strain>
    </source>
</reference>
<gene>
    <name evidence="1" type="ORF">H1D44_19740</name>
    <name evidence="2" type="ORF">HOP48_00005</name>
</gene>